<keyword evidence="1" id="KW-0732">Signal</keyword>
<organism evidence="2 3">
    <name type="scientific">Desulfurobacterium indicum</name>
    <dbReference type="NCBI Taxonomy" id="1914305"/>
    <lineage>
        <taxon>Bacteria</taxon>
        <taxon>Pseudomonadati</taxon>
        <taxon>Aquificota</taxon>
        <taxon>Aquificia</taxon>
        <taxon>Desulfurobacteriales</taxon>
        <taxon>Desulfurobacteriaceae</taxon>
        <taxon>Desulfurobacterium</taxon>
    </lineage>
</organism>
<keyword evidence="3" id="KW-1185">Reference proteome</keyword>
<accession>A0A1R1MJQ1</accession>
<feature type="signal peptide" evidence="1">
    <location>
        <begin position="1"/>
        <end position="20"/>
    </location>
</feature>
<evidence type="ECO:0000256" key="1">
    <source>
        <dbReference type="SAM" id="SignalP"/>
    </source>
</evidence>
<dbReference type="Proteomes" id="UP000187408">
    <property type="component" value="Unassembled WGS sequence"/>
</dbReference>
<feature type="chain" id="PRO_5012073916" evidence="1">
    <location>
        <begin position="21"/>
        <end position="234"/>
    </location>
</feature>
<proteinExistence type="predicted"/>
<dbReference type="OrthoDB" id="14094at2"/>
<comment type="caution">
    <text evidence="2">The sequence shown here is derived from an EMBL/GenBank/DDBJ whole genome shotgun (WGS) entry which is preliminary data.</text>
</comment>
<reference evidence="2 3" key="1">
    <citation type="submission" date="2016-10" db="EMBL/GenBank/DDBJ databases">
        <title>Genome sequence of a sulfur-reducing bacterium Desulfurobacterium indicum K6013.</title>
        <authorList>
            <person name="Cao J."/>
            <person name="Shao Z."/>
            <person name="Alain K."/>
            <person name="Jebbar M."/>
        </authorList>
    </citation>
    <scope>NUCLEOTIDE SEQUENCE [LARGE SCALE GENOMIC DNA]</scope>
    <source>
        <strain evidence="2 3">K6013</strain>
    </source>
</reference>
<dbReference type="SUPFAM" id="SSF109998">
    <property type="entry name" value="Triger factor/SurA peptide-binding domain-like"/>
    <property type="match status" value="1"/>
</dbReference>
<name>A0A1R1MJQ1_9BACT</name>
<dbReference type="RefSeq" id="WP_076713443.1">
    <property type="nucleotide sequence ID" value="NZ_MOEN01000031.1"/>
</dbReference>
<dbReference type="EMBL" id="MOEN01000031">
    <property type="protein sequence ID" value="OMH40045.1"/>
    <property type="molecule type" value="Genomic_DNA"/>
</dbReference>
<dbReference type="AlphaFoldDB" id="A0A1R1MJQ1"/>
<dbReference type="InterPro" id="IPR027304">
    <property type="entry name" value="Trigger_fact/SurA_dom_sf"/>
</dbReference>
<gene>
    <name evidence="2" type="ORF">BLW93_07325</name>
</gene>
<sequence length="234" mass="27301">MGVLLSIFFSVFILFGNVYAAECVATTKVDNLCVTVPEIKSYYKQYKQQKLAAVGKGNWYFTLADLIEATKDLTFEKILTHEAEKSGVEKTSYFKRYKKDIENEYKEIDSYVSGLLKAKKIKREEAEKLKKKLKKATYIRYLKKAYLNMELADYLKITSDDISNFMEAHKGEYGFKKDPNHPKMKVISKVELVKLIRQEKRARVAQEFAVSLWKKYGVKLNEKLLEKLDKELDK</sequence>
<protein>
    <submittedName>
        <fullName evidence="2">Uncharacterized protein</fullName>
    </submittedName>
</protein>
<dbReference type="STRING" id="1914305.BLW93_07325"/>
<evidence type="ECO:0000313" key="3">
    <source>
        <dbReference type="Proteomes" id="UP000187408"/>
    </source>
</evidence>
<evidence type="ECO:0000313" key="2">
    <source>
        <dbReference type="EMBL" id="OMH40045.1"/>
    </source>
</evidence>